<evidence type="ECO:0000259" key="2">
    <source>
        <dbReference type="Pfam" id="PF14530"/>
    </source>
</evidence>
<feature type="compositionally biased region" description="Pro residues" evidence="1">
    <location>
        <begin position="141"/>
        <end position="151"/>
    </location>
</feature>
<dbReference type="EMBL" id="BAABAQ010000010">
    <property type="protein sequence ID" value="GAA4199435.1"/>
    <property type="molecule type" value="Genomic_DNA"/>
</dbReference>
<dbReference type="RefSeq" id="WP_344920589.1">
    <property type="nucleotide sequence ID" value="NZ_BAABAQ010000010.1"/>
</dbReference>
<evidence type="ECO:0000313" key="4">
    <source>
        <dbReference type="Proteomes" id="UP001501251"/>
    </source>
</evidence>
<reference evidence="4" key="1">
    <citation type="journal article" date="2019" name="Int. J. Syst. Evol. Microbiol.">
        <title>The Global Catalogue of Microorganisms (GCM) 10K type strain sequencing project: providing services to taxonomists for standard genome sequencing and annotation.</title>
        <authorList>
            <consortium name="The Broad Institute Genomics Platform"/>
            <consortium name="The Broad Institute Genome Sequencing Center for Infectious Disease"/>
            <person name="Wu L."/>
            <person name="Ma J."/>
        </authorList>
    </citation>
    <scope>NUCLEOTIDE SEQUENCE [LARGE SCALE GENOMIC DNA]</scope>
    <source>
        <strain evidence="4">JCM 17388</strain>
    </source>
</reference>
<feature type="compositionally biased region" description="Low complexity" evidence="1">
    <location>
        <begin position="152"/>
        <end position="164"/>
    </location>
</feature>
<keyword evidence="4" id="KW-1185">Reference proteome</keyword>
<dbReference type="SUPFAM" id="SSF47240">
    <property type="entry name" value="Ferritin-like"/>
    <property type="match status" value="1"/>
</dbReference>
<feature type="region of interest" description="Disordered" evidence="1">
    <location>
        <begin position="136"/>
        <end position="164"/>
    </location>
</feature>
<organism evidence="3 4">
    <name type="scientific">Streptosporangium oxazolinicum</name>
    <dbReference type="NCBI Taxonomy" id="909287"/>
    <lineage>
        <taxon>Bacteria</taxon>
        <taxon>Bacillati</taxon>
        <taxon>Actinomycetota</taxon>
        <taxon>Actinomycetes</taxon>
        <taxon>Streptosporangiales</taxon>
        <taxon>Streptosporangiaceae</taxon>
        <taxon>Streptosporangium</taxon>
    </lineage>
</organism>
<name>A0ABP8B6M9_9ACTN</name>
<dbReference type="Pfam" id="PF14530">
    <property type="entry name" value="DUF4439"/>
    <property type="match status" value="1"/>
</dbReference>
<evidence type="ECO:0000313" key="3">
    <source>
        <dbReference type="EMBL" id="GAA4199435.1"/>
    </source>
</evidence>
<gene>
    <name evidence="3" type="ORF">GCM10022252_51160</name>
</gene>
<dbReference type="CDD" id="cd00657">
    <property type="entry name" value="Ferritin_like"/>
    <property type="match status" value="1"/>
</dbReference>
<dbReference type="InterPro" id="IPR029447">
    <property type="entry name" value="DUF4439"/>
</dbReference>
<sequence>MRGASGSGAGADQGLGAALAAEHAAVYAYGVLGARTTGRLRAAMTTAYNAHRAHRDRLRTMVIAAGGTPAEPKAVYELPVTPSSPAQAVELAVLVERGVTGAYLELAASTDTALRELAALVMQECVTRSYSLRPEIDAFPGMPPRTAPEPTPTGTATPTATTSG</sequence>
<dbReference type="Proteomes" id="UP001501251">
    <property type="component" value="Unassembled WGS sequence"/>
</dbReference>
<evidence type="ECO:0000256" key="1">
    <source>
        <dbReference type="SAM" id="MobiDB-lite"/>
    </source>
</evidence>
<accession>A0ABP8B6M9</accession>
<feature type="domain" description="DUF4439" evidence="2">
    <location>
        <begin position="15"/>
        <end position="143"/>
    </location>
</feature>
<protein>
    <recommendedName>
        <fullName evidence="2">DUF4439 domain-containing protein</fullName>
    </recommendedName>
</protein>
<dbReference type="InterPro" id="IPR009078">
    <property type="entry name" value="Ferritin-like_SF"/>
</dbReference>
<dbReference type="Gene3D" id="1.20.1260.10">
    <property type="match status" value="1"/>
</dbReference>
<proteinExistence type="predicted"/>
<dbReference type="InterPro" id="IPR012347">
    <property type="entry name" value="Ferritin-like"/>
</dbReference>
<comment type="caution">
    <text evidence="3">The sequence shown here is derived from an EMBL/GenBank/DDBJ whole genome shotgun (WGS) entry which is preliminary data.</text>
</comment>